<dbReference type="EMBL" id="CP102516">
    <property type="protein sequence ID" value="UUY52665.1"/>
    <property type="molecule type" value="Genomic_DNA"/>
</dbReference>
<reference evidence="1" key="1">
    <citation type="submission" date="2022-08" db="EMBL/GenBank/DDBJ databases">
        <authorList>
            <person name="Tian L."/>
        </authorList>
    </citation>
    <scope>NUCLEOTIDE SEQUENCE</scope>
    <source>
        <strain evidence="1">CM253</strain>
        <plasmid evidence="1">psa3239</plasmid>
    </source>
</reference>
<keyword evidence="2" id="KW-1185">Reference proteome</keyword>
<keyword evidence="1" id="KW-0614">Plasmid</keyword>
<organism evidence="1 2">
    <name type="scientific">Streptomyces yangpuensis</name>
    <dbReference type="NCBI Taxonomy" id="1648182"/>
    <lineage>
        <taxon>Bacteria</taxon>
        <taxon>Bacillati</taxon>
        <taxon>Actinomycetota</taxon>
        <taxon>Actinomycetes</taxon>
        <taxon>Kitasatosporales</taxon>
        <taxon>Streptomycetaceae</taxon>
        <taxon>Streptomyces</taxon>
    </lineage>
</organism>
<accession>A0ABY5Q8V3</accession>
<sequence length="48" mass="5254">MRTEVQIFVADGPLPVLPRPGAGDPVRDIPWGRWHCHYGAERGEVASG</sequence>
<protein>
    <submittedName>
        <fullName evidence="1">Uncharacterized protein</fullName>
    </submittedName>
</protein>
<evidence type="ECO:0000313" key="1">
    <source>
        <dbReference type="EMBL" id="UUY52665.1"/>
    </source>
</evidence>
<proteinExistence type="predicted"/>
<geneLocation type="plasmid" evidence="1 2">
    <name>psa3239</name>
</geneLocation>
<dbReference type="GeneID" id="95578957"/>
<dbReference type="RefSeq" id="WP_183068742.1">
    <property type="nucleotide sequence ID" value="NZ_CP102516.1"/>
</dbReference>
<name>A0ABY5Q8V3_9ACTN</name>
<evidence type="ECO:0000313" key="2">
    <source>
        <dbReference type="Proteomes" id="UP001057738"/>
    </source>
</evidence>
<dbReference type="Proteomes" id="UP001057738">
    <property type="component" value="Plasmid psa3239"/>
</dbReference>
<gene>
    <name evidence="1" type="ORF">NRK68_36055</name>
</gene>